<name>A0A0E9T6W6_ANGAN</name>
<accession>A0A0E9T6W6</accession>
<dbReference type="AlphaFoldDB" id="A0A0E9T6W6"/>
<proteinExistence type="predicted"/>
<protein>
    <submittedName>
        <fullName evidence="1">Uncharacterized protein</fullName>
    </submittedName>
</protein>
<reference evidence="1" key="1">
    <citation type="submission" date="2014-11" db="EMBL/GenBank/DDBJ databases">
        <authorList>
            <person name="Amaro Gonzalez C."/>
        </authorList>
    </citation>
    <scope>NUCLEOTIDE SEQUENCE</scope>
</reference>
<reference evidence="1" key="2">
    <citation type="journal article" date="2015" name="Fish Shellfish Immunol.">
        <title>Early steps in the European eel (Anguilla anguilla)-Vibrio vulnificus interaction in the gills: Role of the RtxA13 toxin.</title>
        <authorList>
            <person name="Callol A."/>
            <person name="Pajuelo D."/>
            <person name="Ebbesson L."/>
            <person name="Teles M."/>
            <person name="MacKenzie S."/>
            <person name="Amaro C."/>
        </authorList>
    </citation>
    <scope>NUCLEOTIDE SEQUENCE</scope>
</reference>
<organism evidence="1">
    <name type="scientific">Anguilla anguilla</name>
    <name type="common">European freshwater eel</name>
    <name type="synonym">Muraena anguilla</name>
    <dbReference type="NCBI Taxonomy" id="7936"/>
    <lineage>
        <taxon>Eukaryota</taxon>
        <taxon>Metazoa</taxon>
        <taxon>Chordata</taxon>
        <taxon>Craniata</taxon>
        <taxon>Vertebrata</taxon>
        <taxon>Euteleostomi</taxon>
        <taxon>Actinopterygii</taxon>
        <taxon>Neopterygii</taxon>
        <taxon>Teleostei</taxon>
        <taxon>Anguilliformes</taxon>
        <taxon>Anguillidae</taxon>
        <taxon>Anguilla</taxon>
    </lineage>
</organism>
<sequence>MKSEEMTYLSPFTFCSILEELFCLF</sequence>
<evidence type="ECO:0000313" key="1">
    <source>
        <dbReference type="EMBL" id="JAH49152.1"/>
    </source>
</evidence>
<dbReference type="EMBL" id="GBXM01059425">
    <property type="protein sequence ID" value="JAH49152.1"/>
    <property type="molecule type" value="Transcribed_RNA"/>
</dbReference>